<comment type="caution">
    <text evidence="2">The sequence shown here is derived from an EMBL/GenBank/DDBJ whole genome shotgun (WGS) entry which is preliminary data.</text>
</comment>
<dbReference type="Proteomes" id="UP000801864">
    <property type="component" value="Unassembled WGS sequence"/>
</dbReference>
<feature type="region of interest" description="Disordered" evidence="1">
    <location>
        <begin position="1"/>
        <end position="121"/>
    </location>
</feature>
<organism evidence="2 3">
    <name type="scientific">Trichoderma lentiforme</name>
    <dbReference type="NCBI Taxonomy" id="1567552"/>
    <lineage>
        <taxon>Eukaryota</taxon>
        <taxon>Fungi</taxon>
        <taxon>Dikarya</taxon>
        <taxon>Ascomycota</taxon>
        <taxon>Pezizomycotina</taxon>
        <taxon>Sordariomycetes</taxon>
        <taxon>Hypocreomycetidae</taxon>
        <taxon>Hypocreales</taxon>
        <taxon>Hypocreaceae</taxon>
        <taxon>Trichoderma</taxon>
    </lineage>
</organism>
<evidence type="ECO:0000313" key="3">
    <source>
        <dbReference type="Proteomes" id="UP000801864"/>
    </source>
</evidence>
<protein>
    <submittedName>
        <fullName evidence="2">Uncharacterized protein</fullName>
    </submittedName>
</protein>
<sequence>MSSRQTRRQTRASVPAVEAPLTPAVTAPPKRHLPELDVLLDTPAPKKARAEDPKTPSLPTPTTVQRRSSRLSGRPNVDYSVSSVVDEEEPEVPKTTAKSRPQAIGPPTGRRASARLSGRTRVEVDDQEFTTDDLEEDCLDVSDDEGQATKHNVKVPFVDKDGLTRIGPQPKQPAVYVGWAPRAEAVRSIHAKLWDICRDEKKSMPTSARFHEAEMEATEHKLVQSLVAYGPDNNKVTLHCAYTGNQLSWAPGPQSVSVEAIYPYVVSDQQLRYHTAQNVTTISSSLNWAKGKSASILLPLLATWIKAYDAPGLSFKQRKGRLAWAFNAVSNEGLIAGIYGLRISHEAQLDNWRTWTLDKQRQFIELFRTGRRTSDVANEIDSYDTEDFYYVRRKSESLIARRDCYGDA</sequence>
<proteinExistence type="predicted"/>
<feature type="compositionally biased region" description="Basic residues" evidence="1">
    <location>
        <begin position="1"/>
        <end position="10"/>
    </location>
</feature>
<dbReference type="EMBL" id="QLNT01000043">
    <property type="protein sequence ID" value="KAF3054687.1"/>
    <property type="molecule type" value="Genomic_DNA"/>
</dbReference>
<reference evidence="2 3" key="1">
    <citation type="submission" date="2018-06" db="EMBL/GenBank/DDBJ databases">
        <title>Genome analysis of cellulolytic fungus Trichoderma lentiforme CFAM-422.</title>
        <authorList>
            <person name="Steindorff A.S."/>
            <person name="Formighieri E.F."/>
            <person name="Midorikawa G.E.O."/>
            <person name="Tamietti M.S."/>
            <person name="Ramos E.Z."/>
            <person name="Silva A.S."/>
            <person name="Bon E.P.S."/>
            <person name="Mendes T.D."/>
            <person name="Damaso M.C.T."/>
            <person name="Favaro L.C.L."/>
        </authorList>
    </citation>
    <scope>NUCLEOTIDE SEQUENCE [LARGE SCALE GENOMIC DNA]</scope>
    <source>
        <strain evidence="2 3">CFAM-422</strain>
    </source>
</reference>
<accession>A0A9P4X2R0</accession>
<keyword evidence="3" id="KW-1185">Reference proteome</keyword>
<gene>
    <name evidence="2" type="ORF">CFAM422_013336</name>
</gene>
<evidence type="ECO:0000256" key="1">
    <source>
        <dbReference type="SAM" id="MobiDB-lite"/>
    </source>
</evidence>
<evidence type="ECO:0000313" key="2">
    <source>
        <dbReference type="EMBL" id="KAF3054687.1"/>
    </source>
</evidence>
<dbReference type="AlphaFoldDB" id="A0A9P4X2R0"/>
<name>A0A9P4X2R0_9HYPO</name>